<sequence>MPAFFPMSGSVRYSMLLPLTISRLGGAGGGANSNRTDPVIMMHFSAMAKRGQTAAIGSEWCIYTRRTCTISQTPSPGASQGGTSRQSTSMTPAIVSPALTVLPAFFPMSGSVRQSMLLPLTFVQTVPAATTVVC</sequence>
<dbReference type="EMBL" id="CAUYUJ010017638">
    <property type="protein sequence ID" value="CAK0876559.1"/>
    <property type="molecule type" value="Genomic_DNA"/>
</dbReference>
<keyword evidence="2" id="KW-1185">Reference proteome</keyword>
<proteinExistence type="predicted"/>
<comment type="caution">
    <text evidence="1">The sequence shown here is derived from an EMBL/GenBank/DDBJ whole genome shotgun (WGS) entry which is preliminary data.</text>
</comment>
<evidence type="ECO:0000313" key="1">
    <source>
        <dbReference type="EMBL" id="CAK0876559.1"/>
    </source>
</evidence>
<dbReference type="Proteomes" id="UP001189429">
    <property type="component" value="Unassembled WGS sequence"/>
</dbReference>
<reference evidence="1" key="1">
    <citation type="submission" date="2023-10" db="EMBL/GenBank/DDBJ databases">
        <authorList>
            <person name="Chen Y."/>
            <person name="Shah S."/>
            <person name="Dougan E. K."/>
            <person name="Thang M."/>
            <person name="Chan C."/>
        </authorList>
    </citation>
    <scope>NUCLEOTIDE SEQUENCE [LARGE SCALE GENOMIC DNA]</scope>
</reference>
<protein>
    <submittedName>
        <fullName evidence="1">Uncharacterized protein</fullName>
    </submittedName>
</protein>
<organism evidence="1 2">
    <name type="scientific">Prorocentrum cordatum</name>
    <dbReference type="NCBI Taxonomy" id="2364126"/>
    <lineage>
        <taxon>Eukaryota</taxon>
        <taxon>Sar</taxon>
        <taxon>Alveolata</taxon>
        <taxon>Dinophyceae</taxon>
        <taxon>Prorocentrales</taxon>
        <taxon>Prorocentraceae</taxon>
        <taxon>Prorocentrum</taxon>
    </lineage>
</organism>
<gene>
    <name evidence="1" type="ORF">PCOR1329_LOCUS60872</name>
</gene>
<evidence type="ECO:0000313" key="2">
    <source>
        <dbReference type="Proteomes" id="UP001189429"/>
    </source>
</evidence>
<name>A0ABN9VSU3_9DINO</name>
<accession>A0ABN9VSU3</accession>